<dbReference type="EMBL" id="CDMZ01002202">
    <property type="protein sequence ID" value="CEM41268.1"/>
    <property type="molecule type" value="Genomic_DNA"/>
</dbReference>
<evidence type="ECO:0000313" key="2">
    <source>
        <dbReference type="EMBL" id="CEM41268.1"/>
    </source>
</evidence>
<gene>
    <name evidence="2" type="ORF">Cvel_910</name>
</gene>
<dbReference type="AlphaFoldDB" id="A0A0G4HBW8"/>
<reference evidence="2" key="1">
    <citation type="submission" date="2014-11" db="EMBL/GenBank/DDBJ databases">
        <authorList>
            <person name="Otto D Thomas"/>
            <person name="Naeem Raeece"/>
        </authorList>
    </citation>
    <scope>NUCLEOTIDE SEQUENCE</scope>
</reference>
<feature type="compositionally biased region" description="Polar residues" evidence="1">
    <location>
        <begin position="28"/>
        <end position="38"/>
    </location>
</feature>
<protein>
    <submittedName>
        <fullName evidence="2">Uncharacterized protein</fullName>
    </submittedName>
</protein>
<dbReference type="PANTHER" id="PTHR38899">
    <property type="entry name" value="DOMAIN OOKINETE PROTEIN, PUTATIVE-RELATED"/>
    <property type="match status" value="1"/>
</dbReference>
<proteinExistence type="predicted"/>
<dbReference type="VEuPathDB" id="CryptoDB:Cvel_910"/>
<name>A0A0G4HBW8_9ALVE</name>
<organism evidence="2">
    <name type="scientific">Chromera velia CCMP2878</name>
    <dbReference type="NCBI Taxonomy" id="1169474"/>
    <lineage>
        <taxon>Eukaryota</taxon>
        <taxon>Sar</taxon>
        <taxon>Alveolata</taxon>
        <taxon>Colpodellida</taxon>
        <taxon>Chromeraceae</taxon>
        <taxon>Chromera</taxon>
    </lineage>
</organism>
<feature type="compositionally biased region" description="Low complexity" evidence="1">
    <location>
        <begin position="53"/>
        <end position="64"/>
    </location>
</feature>
<accession>A0A0G4HBW8</accession>
<feature type="region of interest" description="Disordered" evidence="1">
    <location>
        <begin position="18"/>
        <end position="64"/>
    </location>
</feature>
<sequence>MSVGWVLRLGGLITFPDLEGSGGHAGVLTTSRSSSSREVPQGGVRVPSPPSPNSSSSRPSRGPGRPRVWVRYRFLTLDASWSRTRARSLTAPTVPCPQQQQQQPVQDNDVPFEGERELLPAPKAGMPSRHAGAKAEDTTPMEAYIVVIFDWDDTLCPTLWLGAQGLIKGSVSRWRPPTLEEKGRVFQVEMASLILLERTLAVAEEVTIVTNAMNRMPFFSETSRRFLPAVARIIRERKIYVVSV</sequence>
<dbReference type="PANTHER" id="PTHR38899:SF1">
    <property type="entry name" value="PROTEIN KINASE"/>
    <property type="match status" value="1"/>
</dbReference>
<evidence type="ECO:0000256" key="1">
    <source>
        <dbReference type="SAM" id="MobiDB-lite"/>
    </source>
</evidence>